<proteinExistence type="predicted"/>
<accession>A0A9X2DST9</accession>
<dbReference type="NCBIfam" id="NF033580">
    <property type="entry name" value="transpos_IS5_3"/>
    <property type="match status" value="1"/>
</dbReference>
<name>A0A9X2DST9_9BACI</name>
<comment type="caution">
    <text evidence="3">The sequence shown here is derived from an EMBL/GenBank/DDBJ whole genome shotgun (WGS) entry which is preliminary data.</text>
</comment>
<dbReference type="GO" id="GO:0004803">
    <property type="term" value="F:transposase activity"/>
    <property type="evidence" value="ECO:0007669"/>
    <property type="project" value="InterPro"/>
</dbReference>
<dbReference type="InterPro" id="IPR002559">
    <property type="entry name" value="Transposase_11"/>
</dbReference>
<dbReference type="Pfam" id="PF01609">
    <property type="entry name" value="DDE_Tnp_1"/>
    <property type="match status" value="1"/>
</dbReference>
<dbReference type="AlphaFoldDB" id="A0A9X2DST9"/>
<evidence type="ECO:0000259" key="2">
    <source>
        <dbReference type="Pfam" id="PF13340"/>
    </source>
</evidence>
<dbReference type="EMBL" id="JAMBOL010000037">
    <property type="protein sequence ID" value="MCM3716394.1"/>
    <property type="molecule type" value="Genomic_DNA"/>
</dbReference>
<dbReference type="Proteomes" id="UP001139179">
    <property type="component" value="Unassembled WGS sequence"/>
</dbReference>
<dbReference type="GO" id="GO:0003677">
    <property type="term" value="F:DNA binding"/>
    <property type="evidence" value="ECO:0007669"/>
    <property type="project" value="InterPro"/>
</dbReference>
<organism evidence="3 4">
    <name type="scientific">Halalkalibacter oceani</name>
    <dbReference type="NCBI Taxonomy" id="1653776"/>
    <lineage>
        <taxon>Bacteria</taxon>
        <taxon>Bacillati</taxon>
        <taxon>Bacillota</taxon>
        <taxon>Bacilli</taxon>
        <taxon>Bacillales</taxon>
        <taxon>Bacillaceae</taxon>
        <taxon>Halalkalibacter</taxon>
    </lineage>
</organism>
<sequence length="258" mass="29719">MTQRRYEINDEQWEQIKDMFPPYQTGRPTKLSNRTMFNAFLWIARSGAAWRDLPEERYGSWKTAYSRLCKWRDSGLLIAIFQALHIEPDFENLSIDSTSIKAHQHSGGCKKNADGHEVNQHIGVSRGGKTTKIHTVVDGLGNPLAFLLTGGQVYDSVPAINLLQEFDITGSHILGDKAYGSEAIRNWITAKQASYTIPPKANNQNPWKVDWYRYKERHLVECFFNKIKHFRRVSTRYDKLAKSFLSFVYIAAIFKLTL</sequence>
<dbReference type="InterPro" id="IPR025161">
    <property type="entry name" value="IS402-like_dom"/>
</dbReference>
<evidence type="ECO:0000313" key="4">
    <source>
        <dbReference type="Proteomes" id="UP001139179"/>
    </source>
</evidence>
<dbReference type="Pfam" id="PF13340">
    <property type="entry name" value="DUF4096"/>
    <property type="match status" value="1"/>
</dbReference>
<reference evidence="3" key="1">
    <citation type="submission" date="2022-05" db="EMBL/GenBank/DDBJ databases">
        <title>Comparative Genomics of Spacecraft Associated Microbes.</title>
        <authorList>
            <person name="Tran M.T."/>
            <person name="Wright A."/>
            <person name="Seuylemezian A."/>
            <person name="Eisen J."/>
            <person name="Coil D."/>
        </authorList>
    </citation>
    <scope>NUCLEOTIDE SEQUENCE</scope>
    <source>
        <strain evidence="3">214.1.1</strain>
    </source>
</reference>
<evidence type="ECO:0000313" key="3">
    <source>
        <dbReference type="EMBL" id="MCM3716394.1"/>
    </source>
</evidence>
<dbReference type="GO" id="GO:0006313">
    <property type="term" value="P:DNA transposition"/>
    <property type="evidence" value="ECO:0007669"/>
    <property type="project" value="InterPro"/>
</dbReference>
<keyword evidence="4" id="KW-1185">Reference proteome</keyword>
<dbReference type="PANTHER" id="PTHR30007:SF0">
    <property type="entry name" value="TRANSPOSASE"/>
    <property type="match status" value="1"/>
</dbReference>
<feature type="domain" description="Transposase IS4-like" evidence="1">
    <location>
        <begin position="93"/>
        <end position="251"/>
    </location>
</feature>
<dbReference type="RefSeq" id="WP_251225081.1">
    <property type="nucleotide sequence ID" value="NZ_JAMBOL010000037.1"/>
</dbReference>
<evidence type="ECO:0000259" key="1">
    <source>
        <dbReference type="Pfam" id="PF01609"/>
    </source>
</evidence>
<feature type="domain" description="Insertion element IS402-like" evidence="2">
    <location>
        <begin position="9"/>
        <end position="80"/>
    </location>
</feature>
<protein>
    <submittedName>
        <fullName evidence="3">IS5 family transposase</fullName>
    </submittedName>
</protein>
<dbReference type="PANTHER" id="PTHR30007">
    <property type="entry name" value="PHP DOMAIN PROTEIN"/>
    <property type="match status" value="1"/>
</dbReference>
<gene>
    <name evidence="3" type="ORF">M3202_20315</name>
</gene>